<sequence>MKQITKRLLPGQDLRAEIEKIVKEQEIKAGVILSGVGSLTNLRLRMAGAKEVKEWSGEFEIVSITGTLSQADCHLHLSASNPEGTVIGGHLKQGCIIGTTCELVLMIFEEVEYKRAPDPSTGYDELEVCE</sequence>
<dbReference type="PANTHER" id="PTHR34988:SF1">
    <property type="entry name" value="DNA-BINDING PROTEIN"/>
    <property type="match status" value="1"/>
</dbReference>
<evidence type="ECO:0000259" key="1">
    <source>
        <dbReference type="PROSITE" id="PS51742"/>
    </source>
</evidence>
<organism evidence="2 3">
    <name type="scientific">Candidatus Harrisonbacteria bacterium CG10_big_fil_rev_8_21_14_0_10_49_15</name>
    <dbReference type="NCBI Taxonomy" id="1974587"/>
    <lineage>
        <taxon>Bacteria</taxon>
        <taxon>Candidatus Harrisoniibacteriota</taxon>
    </lineage>
</organism>
<dbReference type="Gene3D" id="3.30.1330.80">
    <property type="entry name" value="Hypothetical protein, similar to alpha- acetolactate decarboxylase, domain 2"/>
    <property type="match status" value="1"/>
</dbReference>
<dbReference type="AlphaFoldDB" id="A0A2H0UKP3"/>
<proteinExistence type="predicted"/>
<accession>A0A2H0UKP3</accession>
<dbReference type="PANTHER" id="PTHR34988">
    <property type="entry name" value="PROTEIN, PUTATIVE-RELATED"/>
    <property type="match status" value="1"/>
</dbReference>
<dbReference type="SUPFAM" id="SSF117856">
    <property type="entry name" value="AF0104/ALDC/Ptd012-like"/>
    <property type="match status" value="1"/>
</dbReference>
<name>A0A2H0UKP3_9BACT</name>
<reference evidence="3" key="1">
    <citation type="submission" date="2017-09" db="EMBL/GenBank/DDBJ databases">
        <title>Depth-based differentiation of microbial function through sediment-hosted aquifers and enrichment of novel symbionts in the deep terrestrial subsurface.</title>
        <authorList>
            <person name="Probst A.J."/>
            <person name="Ladd B."/>
            <person name="Jarett J.K."/>
            <person name="Geller-Mcgrath D.E."/>
            <person name="Sieber C.M.K."/>
            <person name="Emerson J.B."/>
            <person name="Anantharaman K."/>
            <person name="Thomas B.C."/>
            <person name="Malmstrom R."/>
            <person name="Stieglmeier M."/>
            <person name="Klingl A."/>
            <person name="Woyke T."/>
            <person name="Ryan C.M."/>
            <person name="Banfield J.F."/>
        </authorList>
    </citation>
    <scope>NUCLEOTIDE SEQUENCE [LARGE SCALE GENOMIC DNA]</scope>
</reference>
<dbReference type="EMBL" id="PFBD01000022">
    <property type="protein sequence ID" value="PIR86960.1"/>
    <property type="molecule type" value="Genomic_DNA"/>
</dbReference>
<protein>
    <submittedName>
        <fullName evidence="2">DUF296 domain-containing protein</fullName>
    </submittedName>
</protein>
<dbReference type="CDD" id="cd11378">
    <property type="entry name" value="DUF296"/>
    <property type="match status" value="1"/>
</dbReference>
<dbReference type="Proteomes" id="UP000229526">
    <property type="component" value="Unassembled WGS sequence"/>
</dbReference>
<evidence type="ECO:0000313" key="2">
    <source>
        <dbReference type="EMBL" id="PIR86960.1"/>
    </source>
</evidence>
<gene>
    <name evidence="2" type="ORF">COU11_03015</name>
</gene>
<evidence type="ECO:0000313" key="3">
    <source>
        <dbReference type="Proteomes" id="UP000229526"/>
    </source>
</evidence>
<comment type="caution">
    <text evidence="2">The sequence shown here is derived from an EMBL/GenBank/DDBJ whole genome shotgun (WGS) entry which is preliminary data.</text>
</comment>
<dbReference type="InterPro" id="IPR005175">
    <property type="entry name" value="PPC_dom"/>
</dbReference>
<dbReference type="Pfam" id="PF03479">
    <property type="entry name" value="PCC"/>
    <property type="match status" value="1"/>
</dbReference>
<feature type="domain" description="PPC" evidence="1">
    <location>
        <begin position="1"/>
        <end position="129"/>
    </location>
</feature>
<dbReference type="PROSITE" id="PS51742">
    <property type="entry name" value="PPC"/>
    <property type="match status" value="1"/>
</dbReference>